<keyword evidence="3" id="KW-1185">Reference proteome</keyword>
<evidence type="ECO:0000313" key="2">
    <source>
        <dbReference type="EMBL" id="MXP45989.1"/>
    </source>
</evidence>
<dbReference type="RefSeq" id="WP_160729274.1">
    <property type="nucleotide sequence ID" value="NZ_WTYP01000001.1"/>
</dbReference>
<name>A0A6I4UVT5_9SPHN</name>
<evidence type="ECO:0000256" key="1">
    <source>
        <dbReference type="SAM" id="SignalP"/>
    </source>
</evidence>
<keyword evidence="1" id="KW-0732">Signal</keyword>
<gene>
    <name evidence="2" type="ORF">GRI43_01100</name>
</gene>
<reference evidence="2 3" key="1">
    <citation type="submission" date="2019-12" db="EMBL/GenBank/DDBJ databases">
        <title>Genomic-based taxomic classification of the family Erythrobacteraceae.</title>
        <authorList>
            <person name="Xu L."/>
        </authorList>
    </citation>
    <scope>NUCLEOTIDE SEQUENCE [LARGE SCALE GENOMIC DNA]</scope>
    <source>
        <strain evidence="2 3">SW-109</strain>
    </source>
</reference>
<comment type="caution">
    <text evidence="2">The sequence shown here is derived from an EMBL/GenBank/DDBJ whole genome shotgun (WGS) entry which is preliminary data.</text>
</comment>
<evidence type="ECO:0000313" key="3">
    <source>
        <dbReference type="Proteomes" id="UP000471435"/>
    </source>
</evidence>
<sequence length="286" mass="30822">MTKFSLLLLAAALAAPGAANAQPFDLPEGVGVEEQATPQQEAANQRASELGLQIYLHDQAAWHGTDWVRARLDFADHPEIKGYVTEELASGNIGLVYYAEFDGALYEFARLEMAGGKVISGEIMQTPQDHPLSRDLQRQVGARQAALEQGAKEQLQLCTSGAVNTVILPPSETGEIPVYLLSAPVEPGRFPLGGHYLFNVDAGGKVVSGRAFMHSCTDVPVINRHVINGPENYTTAHLLDDHPNEILHYVARNMNLPLVIGTGNVLWTLDYRDSAGGDQDEAGGGE</sequence>
<protein>
    <submittedName>
        <fullName evidence="2">Uncharacterized protein</fullName>
    </submittedName>
</protein>
<dbReference type="OrthoDB" id="7204730at2"/>
<proteinExistence type="predicted"/>
<accession>A0A6I4UVT5</accession>
<feature type="signal peptide" evidence="1">
    <location>
        <begin position="1"/>
        <end position="21"/>
    </location>
</feature>
<dbReference type="AlphaFoldDB" id="A0A6I4UVT5"/>
<organism evidence="2 3">
    <name type="scientific">Pontixanthobacter luteolus</name>
    <dbReference type="NCBI Taxonomy" id="295089"/>
    <lineage>
        <taxon>Bacteria</taxon>
        <taxon>Pseudomonadati</taxon>
        <taxon>Pseudomonadota</taxon>
        <taxon>Alphaproteobacteria</taxon>
        <taxon>Sphingomonadales</taxon>
        <taxon>Erythrobacteraceae</taxon>
        <taxon>Pontixanthobacter</taxon>
    </lineage>
</organism>
<feature type="chain" id="PRO_5026087804" evidence="1">
    <location>
        <begin position="22"/>
        <end position="286"/>
    </location>
</feature>
<dbReference type="EMBL" id="WTYP01000001">
    <property type="protein sequence ID" value="MXP45989.1"/>
    <property type="molecule type" value="Genomic_DNA"/>
</dbReference>
<dbReference type="Proteomes" id="UP000471435">
    <property type="component" value="Unassembled WGS sequence"/>
</dbReference>